<dbReference type="EMBL" id="JOJR01001974">
    <property type="protein sequence ID" value="RCN29388.1"/>
    <property type="molecule type" value="Genomic_DNA"/>
</dbReference>
<organism evidence="1 2">
    <name type="scientific">Ancylostoma caninum</name>
    <name type="common">Dog hookworm</name>
    <dbReference type="NCBI Taxonomy" id="29170"/>
    <lineage>
        <taxon>Eukaryota</taxon>
        <taxon>Metazoa</taxon>
        <taxon>Ecdysozoa</taxon>
        <taxon>Nematoda</taxon>
        <taxon>Chromadorea</taxon>
        <taxon>Rhabditida</taxon>
        <taxon>Rhabditina</taxon>
        <taxon>Rhabditomorpha</taxon>
        <taxon>Strongyloidea</taxon>
        <taxon>Ancylostomatidae</taxon>
        <taxon>Ancylostomatinae</taxon>
        <taxon>Ancylostoma</taxon>
    </lineage>
</organism>
<evidence type="ECO:0000313" key="2">
    <source>
        <dbReference type="Proteomes" id="UP000252519"/>
    </source>
</evidence>
<sequence>MHLNSQCNLHPVEHLWNNWELIGDLLEFSSLVPPHYHNITFRFSAHSPCQRPRCDEGRCRRGLQMVL</sequence>
<dbReference type="AlphaFoldDB" id="A0A368FCQ0"/>
<evidence type="ECO:0000313" key="1">
    <source>
        <dbReference type="EMBL" id="RCN29388.1"/>
    </source>
</evidence>
<accession>A0A368FCQ0</accession>
<gene>
    <name evidence="1" type="ORF">ANCCAN_24854</name>
</gene>
<protein>
    <submittedName>
        <fullName evidence="1">Uncharacterized protein</fullName>
    </submittedName>
</protein>
<name>A0A368FCQ0_ANCCA</name>
<dbReference type="Proteomes" id="UP000252519">
    <property type="component" value="Unassembled WGS sequence"/>
</dbReference>
<proteinExistence type="predicted"/>
<reference evidence="1 2" key="1">
    <citation type="submission" date="2014-10" db="EMBL/GenBank/DDBJ databases">
        <title>Draft genome of the hookworm Ancylostoma caninum.</title>
        <authorList>
            <person name="Mitreva M."/>
        </authorList>
    </citation>
    <scope>NUCLEOTIDE SEQUENCE [LARGE SCALE GENOMIC DNA]</scope>
    <source>
        <strain evidence="1 2">Baltimore</strain>
    </source>
</reference>
<keyword evidence="2" id="KW-1185">Reference proteome</keyword>
<comment type="caution">
    <text evidence="1">The sequence shown here is derived from an EMBL/GenBank/DDBJ whole genome shotgun (WGS) entry which is preliminary data.</text>
</comment>